<evidence type="ECO:0000313" key="3">
    <source>
        <dbReference type="Proteomes" id="UP001597215"/>
    </source>
</evidence>
<keyword evidence="3" id="KW-1185">Reference proteome</keyword>
<reference evidence="3" key="1">
    <citation type="journal article" date="2019" name="Int. J. Syst. Evol. Microbiol.">
        <title>The Global Catalogue of Microorganisms (GCM) 10K type strain sequencing project: providing services to taxonomists for standard genome sequencing and annotation.</title>
        <authorList>
            <consortium name="The Broad Institute Genomics Platform"/>
            <consortium name="The Broad Institute Genome Sequencing Center for Infectious Disease"/>
            <person name="Wu L."/>
            <person name="Ma J."/>
        </authorList>
    </citation>
    <scope>NUCLEOTIDE SEQUENCE [LARGE SCALE GENOMIC DNA]</scope>
    <source>
        <strain evidence="3">CGMCC 1.12449</strain>
    </source>
</reference>
<sequence>MVGLAAALFLGVFGYGNEIFGWSQYTLHEVQLALFLSFILGILCGYKTKG</sequence>
<protein>
    <submittedName>
        <fullName evidence="2">Uncharacterized protein</fullName>
    </submittedName>
</protein>
<keyword evidence="1" id="KW-0812">Transmembrane</keyword>
<comment type="caution">
    <text evidence="2">The sequence shown here is derived from an EMBL/GenBank/DDBJ whole genome shotgun (WGS) entry which is preliminary data.</text>
</comment>
<evidence type="ECO:0000313" key="2">
    <source>
        <dbReference type="EMBL" id="MFD1767133.1"/>
    </source>
</evidence>
<evidence type="ECO:0000256" key="1">
    <source>
        <dbReference type="SAM" id="Phobius"/>
    </source>
</evidence>
<feature type="transmembrane region" description="Helical" evidence="1">
    <location>
        <begin position="30"/>
        <end position="46"/>
    </location>
</feature>
<proteinExistence type="predicted"/>
<organism evidence="2 3">
    <name type="scientific">Sphingorhabdus buctiana</name>
    <dbReference type="NCBI Taxonomy" id="1508805"/>
    <lineage>
        <taxon>Bacteria</taxon>
        <taxon>Pseudomonadati</taxon>
        <taxon>Pseudomonadota</taxon>
        <taxon>Alphaproteobacteria</taxon>
        <taxon>Sphingomonadales</taxon>
        <taxon>Sphingomonadaceae</taxon>
        <taxon>Sphingorhabdus</taxon>
    </lineage>
</organism>
<name>A0ABW4MDM6_9SPHN</name>
<gene>
    <name evidence="2" type="ORF">ACFSAG_09790</name>
</gene>
<dbReference type="RefSeq" id="WP_374613651.1">
    <property type="nucleotide sequence ID" value="NZ_JBHUEL010000009.1"/>
</dbReference>
<keyword evidence="1" id="KW-1133">Transmembrane helix</keyword>
<dbReference type="EMBL" id="JBHUEL010000009">
    <property type="protein sequence ID" value="MFD1767133.1"/>
    <property type="molecule type" value="Genomic_DNA"/>
</dbReference>
<accession>A0ABW4MDM6</accession>
<keyword evidence="1" id="KW-0472">Membrane</keyword>
<dbReference type="Proteomes" id="UP001597215">
    <property type="component" value="Unassembled WGS sequence"/>
</dbReference>